<dbReference type="Pfam" id="PF01042">
    <property type="entry name" value="Ribonuc_L-PSP"/>
    <property type="match status" value="1"/>
</dbReference>
<dbReference type="PANTHER" id="PTHR11803">
    <property type="entry name" value="2-IMINOBUTANOATE/2-IMINOPROPANOATE DEAMINASE RIDA"/>
    <property type="match status" value="1"/>
</dbReference>
<evidence type="ECO:0000313" key="2">
    <source>
        <dbReference type="Proteomes" id="UP000036449"/>
    </source>
</evidence>
<sequence>MTQARSRRDAVFPPGRQALYEKHRYSAAIRSGDLLFVSGQVGSREDGSPEPEFEAQVARAFARLAAVLEAAGCTFDDVVDVTTFHTDPAAQFDTVMRVRDTVIGAAPYPNWTAVGVTWLAGFDFEIKVIARIPGGH</sequence>
<organism evidence="1 2">
    <name type="scientific">Methylobacterium tarhaniae</name>
    <dbReference type="NCBI Taxonomy" id="1187852"/>
    <lineage>
        <taxon>Bacteria</taxon>
        <taxon>Pseudomonadati</taxon>
        <taxon>Pseudomonadota</taxon>
        <taxon>Alphaproteobacteria</taxon>
        <taxon>Hyphomicrobiales</taxon>
        <taxon>Methylobacteriaceae</taxon>
        <taxon>Methylobacterium</taxon>
    </lineage>
</organism>
<gene>
    <name evidence="1" type="ORF">VQ03_28130</name>
</gene>
<evidence type="ECO:0000313" key="1">
    <source>
        <dbReference type="EMBL" id="KMO30795.1"/>
    </source>
</evidence>
<proteinExistence type="predicted"/>
<dbReference type="GO" id="GO:0005829">
    <property type="term" value="C:cytosol"/>
    <property type="evidence" value="ECO:0007669"/>
    <property type="project" value="TreeGrafter"/>
</dbReference>
<dbReference type="SUPFAM" id="SSF55298">
    <property type="entry name" value="YjgF-like"/>
    <property type="match status" value="1"/>
</dbReference>
<dbReference type="CDD" id="cd02198">
    <property type="entry name" value="YjgH_like"/>
    <property type="match status" value="1"/>
</dbReference>
<dbReference type="RefSeq" id="WP_048454203.1">
    <property type="nucleotide sequence ID" value="NZ_LABZ01000264.1"/>
</dbReference>
<dbReference type="PANTHER" id="PTHR11803:SF44">
    <property type="entry name" value="RUTC FAMILY PROTEIN YJGH"/>
    <property type="match status" value="1"/>
</dbReference>
<dbReference type="InterPro" id="IPR035959">
    <property type="entry name" value="RutC-like_sf"/>
</dbReference>
<dbReference type="GO" id="GO:0019239">
    <property type="term" value="F:deaminase activity"/>
    <property type="evidence" value="ECO:0007669"/>
    <property type="project" value="TreeGrafter"/>
</dbReference>
<dbReference type="InterPro" id="IPR038743">
    <property type="entry name" value="YjgH-like"/>
</dbReference>
<keyword evidence="2" id="KW-1185">Reference proteome</keyword>
<comment type="caution">
    <text evidence="1">The sequence shown here is derived from an EMBL/GenBank/DDBJ whole genome shotgun (WGS) entry which is preliminary data.</text>
</comment>
<protein>
    <submittedName>
        <fullName evidence="1">Endoribonuclease L-PSP</fullName>
    </submittedName>
</protein>
<dbReference type="Gene3D" id="3.30.1330.40">
    <property type="entry name" value="RutC-like"/>
    <property type="match status" value="1"/>
</dbReference>
<dbReference type="OrthoDB" id="9809792at2"/>
<dbReference type="AlphaFoldDB" id="A0A0J6S6G1"/>
<reference evidence="1 2" key="1">
    <citation type="submission" date="2015-03" db="EMBL/GenBank/DDBJ databases">
        <title>Genome sequencing of Methylobacterium tarhaniae DSM 25844.</title>
        <authorList>
            <person name="Chaudhry V."/>
            <person name="Patil P.B."/>
        </authorList>
    </citation>
    <scope>NUCLEOTIDE SEQUENCE [LARGE SCALE GENOMIC DNA]</scope>
    <source>
        <strain evidence="1 2">DSM 25844</strain>
    </source>
</reference>
<dbReference type="EMBL" id="LABZ01000264">
    <property type="protein sequence ID" value="KMO30795.1"/>
    <property type="molecule type" value="Genomic_DNA"/>
</dbReference>
<dbReference type="Proteomes" id="UP000036449">
    <property type="component" value="Unassembled WGS sequence"/>
</dbReference>
<name>A0A0J6S6G1_9HYPH</name>
<dbReference type="PATRIC" id="fig|1187852.3.peg.3882"/>
<accession>A0A0J6S6G1</accession>
<dbReference type="InterPro" id="IPR006175">
    <property type="entry name" value="YjgF/YER057c/UK114"/>
</dbReference>